<dbReference type="Proteomes" id="UP000789759">
    <property type="component" value="Unassembled WGS sequence"/>
</dbReference>
<proteinExistence type="predicted"/>
<evidence type="ECO:0000313" key="1">
    <source>
        <dbReference type="EMBL" id="CAG8681839.1"/>
    </source>
</evidence>
<organism evidence="1 2">
    <name type="scientific">Cetraspora pellucida</name>
    <dbReference type="NCBI Taxonomy" id="1433469"/>
    <lineage>
        <taxon>Eukaryota</taxon>
        <taxon>Fungi</taxon>
        <taxon>Fungi incertae sedis</taxon>
        <taxon>Mucoromycota</taxon>
        <taxon>Glomeromycotina</taxon>
        <taxon>Glomeromycetes</taxon>
        <taxon>Diversisporales</taxon>
        <taxon>Gigasporaceae</taxon>
        <taxon>Cetraspora</taxon>
    </lineage>
</organism>
<protein>
    <submittedName>
        <fullName evidence="1">5366_t:CDS:1</fullName>
    </submittedName>
</protein>
<dbReference type="OrthoDB" id="2471252at2759"/>
<name>A0A9N9HFN5_9GLOM</name>
<dbReference type="EMBL" id="CAJVQA010009167">
    <property type="protein sequence ID" value="CAG8681839.1"/>
    <property type="molecule type" value="Genomic_DNA"/>
</dbReference>
<sequence>MTIVSAPVDSVEIPEEKFKKRVKEIAQECKTYLACDRERKCHKAGTSTNLQQDKENINENKETITATSQNNDIIEISVETQH</sequence>
<gene>
    <name evidence="1" type="ORF">CPELLU_LOCUS10835</name>
</gene>
<accession>A0A9N9HFN5</accession>
<keyword evidence="2" id="KW-1185">Reference proteome</keyword>
<reference evidence="1" key="1">
    <citation type="submission" date="2021-06" db="EMBL/GenBank/DDBJ databases">
        <authorList>
            <person name="Kallberg Y."/>
            <person name="Tangrot J."/>
            <person name="Rosling A."/>
        </authorList>
    </citation>
    <scope>NUCLEOTIDE SEQUENCE</scope>
    <source>
        <strain evidence="1">FL966</strain>
    </source>
</reference>
<evidence type="ECO:0000313" key="2">
    <source>
        <dbReference type="Proteomes" id="UP000789759"/>
    </source>
</evidence>
<dbReference type="AlphaFoldDB" id="A0A9N9HFN5"/>
<comment type="caution">
    <text evidence="1">The sequence shown here is derived from an EMBL/GenBank/DDBJ whole genome shotgun (WGS) entry which is preliminary data.</text>
</comment>